<evidence type="ECO:0000313" key="4">
    <source>
        <dbReference type="EMBL" id="WMV45643.1"/>
    </source>
</evidence>
<keyword evidence="5" id="KW-1185">Reference proteome</keyword>
<evidence type="ECO:0000256" key="1">
    <source>
        <dbReference type="PROSITE-ProRule" id="PRU00047"/>
    </source>
</evidence>
<accession>A0AAF0UHN9</accession>
<dbReference type="GO" id="GO:0008270">
    <property type="term" value="F:zinc ion binding"/>
    <property type="evidence" value="ECO:0007669"/>
    <property type="project" value="UniProtKB-KW"/>
</dbReference>
<dbReference type="EMBL" id="CP133620">
    <property type="protein sequence ID" value="WMV45643.1"/>
    <property type="molecule type" value="Genomic_DNA"/>
</dbReference>
<protein>
    <recommendedName>
        <fullName evidence="3">CCHC-type domain-containing protein</fullName>
    </recommendedName>
</protein>
<feature type="region of interest" description="Disordered" evidence="2">
    <location>
        <begin position="208"/>
        <end position="231"/>
    </location>
</feature>
<dbReference type="InterPro" id="IPR001878">
    <property type="entry name" value="Znf_CCHC"/>
</dbReference>
<feature type="region of interest" description="Disordered" evidence="2">
    <location>
        <begin position="105"/>
        <end position="136"/>
    </location>
</feature>
<feature type="domain" description="CCHC-type" evidence="3">
    <location>
        <begin position="161"/>
        <end position="175"/>
    </location>
</feature>
<evidence type="ECO:0000256" key="2">
    <source>
        <dbReference type="SAM" id="MobiDB-lite"/>
    </source>
</evidence>
<dbReference type="GO" id="GO:0003676">
    <property type="term" value="F:nucleic acid binding"/>
    <property type="evidence" value="ECO:0007669"/>
    <property type="project" value="InterPro"/>
</dbReference>
<reference evidence="4" key="1">
    <citation type="submission" date="2023-08" db="EMBL/GenBank/DDBJ databases">
        <title>A de novo genome assembly of Solanum verrucosum Schlechtendal, a Mexican diploid species geographically isolated from the other diploid A-genome species in potato relatives.</title>
        <authorList>
            <person name="Hosaka K."/>
        </authorList>
    </citation>
    <scope>NUCLEOTIDE SEQUENCE</scope>
    <source>
        <tissue evidence="4">Young leaves</tissue>
    </source>
</reference>
<keyword evidence="1" id="KW-0863">Zinc-finger</keyword>
<sequence length="268" mass="29367">MEFSESTLRYVIDSVVERPFIILVKVFKGKCQANGARRKPKAKAAKPWPSIVPSPRTNSWSVVLTTFCRSGCEGHLVAWEERHFDQATAPNSRTTVRPVVLTTVRTSGNENGTPPKRTTSTTMGRGPLSRTVQGGVVPDGAASFREFLRHHGKCLAGTSGCYGCGNHDHQVRNCPTLTTRGREAKQASYVGPDPNAPNKNRFYVLEANKDKGSNPDEGTGGTHGHHPHTVDRLTVRPTGLWFMTENFPRTKLEIRLGVDPGPDLRSVG</sequence>
<dbReference type="Proteomes" id="UP001234989">
    <property type="component" value="Chromosome 9"/>
</dbReference>
<gene>
    <name evidence="4" type="ORF">MTR67_039028</name>
</gene>
<dbReference type="AlphaFoldDB" id="A0AAF0UHN9"/>
<feature type="compositionally biased region" description="Polar residues" evidence="2">
    <location>
        <begin position="107"/>
        <end position="123"/>
    </location>
</feature>
<evidence type="ECO:0000313" key="5">
    <source>
        <dbReference type="Proteomes" id="UP001234989"/>
    </source>
</evidence>
<keyword evidence="1" id="KW-0479">Metal-binding</keyword>
<organism evidence="4 5">
    <name type="scientific">Solanum verrucosum</name>
    <dbReference type="NCBI Taxonomy" id="315347"/>
    <lineage>
        <taxon>Eukaryota</taxon>
        <taxon>Viridiplantae</taxon>
        <taxon>Streptophyta</taxon>
        <taxon>Embryophyta</taxon>
        <taxon>Tracheophyta</taxon>
        <taxon>Spermatophyta</taxon>
        <taxon>Magnoliopsida</taxon>
        <taxon>eudicotyledons</taxon>
        <taxon>Gunneridae</taxon>
        <taxon>Pentapetalae</taxon>
        <taxon>asterids</taxon>
        <taxon>lamiids</taxon>
        <taxon>Solanales</taxon>
        <taxon>Solanaceae</taxon>
        <taxon>Solanoideae</taxon>
        <taxon>Solaneae</taxon>
        <taxon>Solanum</taxon>
    </lineage>
</organism>
<name>A0AAF0UHN9_SOLVR</name>
<dbReference type="PROSITE" id="PS50158">
    <property type="entry name" value="ZF_CCHC"/>
    <property type="match status" value="1"/>
</dbReference>
<keyword evidence="1" id="KW-0862">Zinc</keyword>
<evidence type="ECO:0000259" key="3">
    <source>
        <dbReference type="PROSITE" id="PS50158"/>
    </source>
</evidence>
<proteinExistence type="predicted"/>